<dbReference type="OrthoDB" id="27934at2759"/>
<feature type="region of interest" description="Disordered" evidence="1">
    <location>
        <begin position="687"/>
        <end position="801"/>
    </location>
</feature>
<organism evidence="2 3">
    <name type="scientific">Ephemerocybe angulata</name>
    <dbReference type="NCBI Taxonomy" id="980116"/>
    <lineage>
        <taxon>Eukaryota</taxon>
        <taxon>Fungi</taxon>
        <taxon>Dikarya</taxon>
        <taxon>Basidiomycota</taxon>
        <taxon>Agaricomycotina</taxon>
        <taxon>Agaricomycetes</taxon>
        <taxon>Agaricomycetidae</taxon>
        <taxon>Agaricales</taxon>
        <taxon>Agaricineae</taxon>
        <taxon>Psathyrellaceae</taxon>
        <taxon>Ephemerocybe</taxon>
    </lineage>
</organism>
<feature type="region of interest" description="Disordered" evidence="1">
    <location>
        <begin position="641"/>
        <end position="672"/>
    </location>
</feature>
<feature type="region of interest" description="Disordered" evidence="1">
    <location>
        <begin position="482"/>
        <end position="523"/>
    </location>
</feature>
<keyword evidence="3" id="KW-1185">Reference proteome</keyword>
<feature type="region of interest" description="Disordered" evidence="1">
    <location>
        <begin position="341"/>
        <end position="378"/>
    </location>
</feature>
<gene>
    <name evidence="2" type="ORF">D9611_007623</name>
</gene>
<dbReference type="AlphaFoldDB" id="A0A8H5BXU4"/>
<feature type="compositionally biased region" description="Polar residues" evidence="1">
    <location>
        <begin position="73"/>
        <end position="83"/>
    </location>
</feature>
<protein>
    <submittedName>
        <fullName evidence="2">Uncharacterized protein</fullName>
    </submittedName>
</protein>
<feature type="compositionally biased region" description="Basic and acidic residues" evidence="1">
    <location>
        <begin position="642"/>
        <end position="651"/>
    </location>
</feature>
<feature type="compositionally biased region" description="Acidic residues" evidence="1">
    <location>
        <begin position="50"/>
        <end position="59"/>
    </location>
</feature>
<evidence type="ECO:0000256" key="1">
    <source>
        <dbReference type="SAM" id="MobiDB-lite"/>
    </source>
</evidence>
<feature type="compositionally biased region" description="Low complexity" evidence="1">
    <location>
        <begin position="28"/>
        <end position="39"/>
    </location>
</feature>
<comment type="caution">
    <text evidence="2">The sequence shown here is derived from an EMBL/GenBank/DDBJ whole genome shotgun (WGS) entry which is preliminary data.</text>
</comment>
<reference evidence="2 3" key="1">
    <citation type="journal article" date="2020" name="ISME J.">
        <title>Uncovering the hidden diversity of litter-decomposition mechanisms in mushroom-forming fungi.</title>
        <authorList>
            <person name="Floudas D."/>
            <person name="Bentzer J."/>
            <person name="Ahren D."/>
            <person name="Johansson T."/>
            <person name="Persson P."/>
            <person name="Tunlid A."/>
        </authorList>
    </citation>
    <scope>NUCLEOTIDE SEQUENCE [LARGE SCALE GENOMIC DNA]</scope>
    <source>
        <strain evidence="2 3">CBS 175.51</strain>
    </source>
</reference>
<evidence type="ECO:0000313" key="2">
    <source>
        <dbReference type="EMBL" id="KAF5331549.1"/>
    </source>
</evidence>
<proteinExistence type="predicted"/>
<sequence length="979" mass="105546">MDFGSDPPREKGANMLPVYFSGPCFGDSTPTGSPSSPAPQDGGRLGAVGSDEEVDELQDDTGAQGSPVHMGSSPESYMLTSSQDEVDELEETMSEESVGMAVGEGADNIERAMVLGSSQDEVDELEGSTDEDMGDNLSTNGSTSTRADMLIRLDDSDAPGDSSVVVGAGALHEDLLGIAIEPTSSSSVYTAPISGGDGAYSDLMGISFEASPVEEGSPTSASGHVEHAQEDVEFEVLSSSPISEGQQRGAVHRGAAFDHKADDSAVQSADDERCASGDEINREQLGFYRGLMELCKNQRRSSRPVDAQQQVHLGNEIARGGGDMDDLFAQEDEWRYGITVPTSSSPPQFFSSSPPMPSSQTDYDMGSDDVEEKEGGMKEVSPGLLEQGRVLLTEEEDASGDGVKVPDDLVERGAHANLLLRTNEQDLALQRHMHVADDHSAFGLADTRSPQLGCDDAVHVAQGDPTQLALEAVSYVAHSPPLEYDSGEHDPNRTFSKSGDDQASDCAVDDSGEARGAVLPTSSPCSVSDSQLLSALNGNDLHDVLDTRIERREDVSRSVGDMKSSALNCTGFGPFGHEDVDLFSEVEEGRRLEVNLAKQRGNEYDGVAQLGNSVPTDVAGNALEDATFELSEEFVENFTQGHGEHQDDDKVLPVAGKVQQTQGPREEKVDTKEDPLFACRPEEKVLLQGSGNQELGYLHRPSERNDQTALGPVERTSPAGPPVPTAPKPTRSTVAGQLRQHKKLSKPFRCPTIANPPAKPSVPTKTELDSPREQEEDKVELKPQQEGRRQDAKMKHRTTRAAGQFRSPLTVMPSGQQALVRPTPTIQALELKAQTLRRALRVVRDKEEEILTNLIAKWKEAGREVAYELWALVRDAPGEGGSAWASEGPPNRKRKLEDGWGWDDGSERKKARSGNGSSWGWDSATENETEHGGNENDAPACHEEEEEEKVHETLGTMLMQLGIFPSTLGWDEEEGCFVD</sequence>
<name>A0A8H5BXU4_9AGAR</name>
<evidence type="ECO:0000313" key="3">
    <source>
        <dbReference type="Proteomes" id="UP000541558"/>
    </source>
</evidence>
<feature type="region of interest" description="Disordered" evidence="1">
    <location>
        <begin position="1"/>
        <end position="85"/>
    </location>
</feature>
<dbReference type="Gene3D" id="6.10.140.1020">
    <property type="match status" value="1"/>
</dbReference>
<dbReference type="Proteomes" id="UP000541558">
    <property type="component" value="Unassembled WGS sequence"/>
</dbReference>
<feature type="compositionally biased region" description="Low complexity" evidence="1">
    <location>
        <begin position="341"/>
        <end position="361"/>
    </location>
</feature>
<dbReference type="EMBL" id="JAACJK010000113">
    <property type="protein sequence ID" value="KAF5331549.1"/>
    <property type="molecule type" value="Genomic_DNA"/>
</dbReference>
<feature type="region of interest" description="Disordered" evidence="1">
    <location>
        <begin position="879"/>
        <end position="951"/>
    </location>
</feature>
<feature type="compositionally biased region" description="Basic and acidic residues" evidence="1">
    <location>
        <begin position="766"/>
        <end position="793"/>
    </location>
</feature>
<accession>A0A8H5BXU4</accession>